<dbReference type="InterPro" id="IPR014710">
    <property type="entry name" value="RmlC-like_jellyroll"/>
</dbReference>
<name>A0ABP7ECN8_9STAP</name>
<reference evidence="3" key="1">
    <citation type="journal article" date="2019" name="Int. J. Syst. Evol. Microbiol.">
        <title>The Global Catalogue of Microorganisms (GCM) 10K type strain sequencing project: providing services to taxonomists for standard genome sequencing and annotation.</title>
        <authorList>
            <consortium name="The Broad Institute Genomics Platform"/>
            <consortium name="The Broad Institute Genome Sequencing Center for Infectious Disease"/>
            <person name="Wu L."/>
            <person name="Ma J."/>
        </authorList>
    </citation>
    <scope>NUCLEOTIDE SEQUENCE [LARGE SCALE GENOMIC DNA]</scope>
    <source>
        <strain evidence="3">JCM 16981</strain>
    </source>
</reference>
<keyword evidence="3" id="KW-1185">Reference proteome</keyword>
<dbReference type="InterPro" id="IPR011051">
    <property type="entry name" value="RmlC_Cupin_sf"/>
</dbReference>
<dbReference type="InterPro" id="IPR013096">
    <property type="entry name" value="Cupin_2"/>
</dbReference>
<dbReference type="RefSeq" id="WP_344700902.1">
    <property type="nucleotide sequence ID" value="NZ_BAABCK010000012.1"/>
</dbReference>
<accession>A0ABP7ECN8</accession>
<dbReference type="Pfam" id="PF07883">
    <property type="entry name" value="Cupin_2"/>
    <property type="match status" value="1"/>
</dbReference>
<evidence type="ECO:0000313" key="3">
    <source>
        <dbReference type="Proteomes" id="UP001500920"/>
    </source>
</evidence>
<dbReference type="Gene3D" id="2.60.120.10">
    <property type="entry name" value="Jelly Rolls"/>
    <property type="match status" value="1"/>
</dbReference>
<proteinExistence type="predicted"/>
<feature type="domain" description="Cupin type-2" evidence="1">
    <location>
        <begin position="34"/>
        <end position="99"/>
    </location>
</feature>
<dbReference type="SUPFAM" id="SSF51182">
    <property type="entry name" value="RmlC-like cupins"/>
    <property type="match status" value="1"/>
</dbReference>
<evidence type="ECO:0000313" key="2">
    <source>
        <dbReference type="EMBL" id="GAA3716542.1"/>
    </source>
</evidence>
<organism evidence="2 3">
    <name type="scientific">Salinicoccus jeotgali</name>
    <dbReference type="NCBI Taxonomy" id="381634"/>
    <lineage>
        <taxon>Bacteria</taxon>
        <taxon>Bacillati</taxon>
        <taxon>Bacillota</taxon>
        <taxon>Bacilli</taxon>
        <taxon>Bacillales</taxon>
        <taxon>Staphylococcaceae</taxon>
        <taxon>Salinicoccus</taxon>
    </lineage>
</organism>
<gene>
    <name evidence="2" type="ORF">GCM10022378_03490</name>
</gene>
<evidence type="ECO:0000259" key="1">
    <source>
        <dbReference type="Pfam" id="PF07883"/>
    </source>
</evidence>
<dbReference type="Proteomes" id="UP001500920">
    <property type="component" value="Unassembled WGS sequence"/>
</dbReference>
<dbReference type="EMBL" id="BAABCK010000012">
    <property type="protein sequence ID" value="GAA3716542.1"/>
    <property type="molecule type" value="Genomic_DNA"/>
</dbReference>
<protein>
    <recommendedName>
        <fullName evidence="1">Cupin type-2 domain-containing protein</fullName>
    </recommendedName>
</protein>
<sequence>MEKKYIGSALKFNEERFTKINVFKTIDCTVFVLNFLSGQKMPEHKHPGCELYLNVLKGEGRFTVDGEEISVTKDDVIHIGGDEMIGFLNDSEAQVSIYVTMNRISQHQ</sequence>
<comment type="caution">
    <text evidence="2">The sequence shown here is derived from an EMBL/GenBank/DDBJ whole genome shotgun (WGS) entry which is preliminary data.</text>
</comment>